<evidence type="ECO:0000313" key="1">
    <source>
        <dbReference type="EMBL" id="UPK95261.1"/>
    </source>
</evidence>
<evidence type="ECO:0000313" key="2">
    <source>
        <dbReference type="Proteomes" id="UP000830768"/>
    </source>
</evidence>
<proteinExistence type="predicted"/>
<dbReference type="EMBL" id="CP090034">
    <property type="protein sequence ID" value="UPK95261.1"/>
    <property type="molecule type" value="Genomic_DNA"/>
</dbReference>
<organism evidence="1 2">
    <name type="scientific">Fusarium solani subsp. cucurbitae</name>
    <name type="common">Neocosmosporum cucurbitae</name>
    <dbReference type="NCBI Taxonomy" id="2747967"/>
    <lineage>
        <taxon>Eukaryota</taxon>
        <taxon>Fungi</taxon>
        <taxon>Dikarya</taxon>
        <taxon>Ascomycota</taxon>
        <taxon>Pezizomycotina</taxon>
        <taxon>Sordariomycetes</taxon>
        <taxon>Hypocreomycetidae</taxon>
        <taxon>Hypocreales</taxon>
        <taxon>Nectriaceae</taxon>
        <taxon>Fusarium</taxon>
        <taxon>Fusarium solani species complex</taxon>
    </lineage>
</organism>
<sequence>MARSSRMPMSPLRKSTRSCPRSSRSPPSGLGGAYILHKPYAQLLKLYRYTGTNMVADVSYDLWLAPSASANNQYEIMVWVGAYGGAGPISSTGSAIATVSIAGSSWKLFKGPNGDTTVFSFVATKNVGNFNGDLNEFFKYLTSKQGVSKNMVITSLQAGTEPFEGSNAVFKTYDYTIKVNTN</sequence>
<name>A0ACD3Z246_FUSSC</name>
<accession>A0ACD3Z246</accession>
<dbReference type="Proteomes" id="UP000830768">
    <property type="component" value="Chromosome 5"/>
</dbReference>
<reference evidence="1" key="1">
    <citation type="submission" date="2021-11" db="EMBL/GenBank/DDBJ databases">
        <title>Fusarium solani-melongenae Genome sequencing and assembly.</title>
        <authorList>
            <person name="Xie S."/>
            <person name="Huang L."/>
            <person name="Zhang X."/>
        </authorList>
    </citation>
    <scope>NUCLEOTIDE SEQUENCE</scope>
    <source>
        <strain evidence="1">CRI 24-3</strain>
    </source>
</reference>
<keyword evidence="2" id="KW-1185">Reference proteome</keyword>
<gene>
    <name evidence="1" type="ORF">LCI18_006196</name>
</gene>
<protein>
    <submittedName>
        <fullName evidence="1">Uncharacterized protein</fullName>
    </submittedName>
</protein>